<dbReference type="PANTHER" id="PTHR46579:SF1">
    <property type="entry name" value="F5_8 TYPE C DOMAIN-CONTAINING PROTEIN"/>
    <property type="match status" value="1"/>
</dbReference>
<reference evidence="3" key="1">
    <citation type="journal article" date="2012" name="Science">
        <title>The Paleozoic origin of enzymatic lignin decomposition reconstructed from 31 fungal genomes.</title>
        <authorList>
            <person name="Floudas D."/>
            <person name="Binder M."/>
            <person name="Riley R."/>
            <person name="Barry K."/>
            <person name="Blanchette R.A."/>
            <person name="Henrissat B."/>
            <person name="Martinez A.T."/>
            <person name="Otillar R."/>
            <person name="Spatafora J.W."/>
            <person name="Yadav J.S."/>
            <person name="Aerts A."/>
            <person name="Benoit I."/>
            <person name="Boyd A."/>
            <person name="Carlson A."/>
            <person name="Copeland A."/>
            <person name="Coutinho P.M."/>
            <person name="de Vries R.P."/>
            <person name="Ferreira P."/>
            <person name="Findley K."/>
            <person name="Foster B."/>
            <person name="Gaskell J."/>
            <person name="Glotzer D."/>
            <person name="Gorecki P."/>
            <person name="Heitman J."/>
            <person name="Hesse C."/>
            <person name="Hori C."/>
            <person name="Igarashi K."/>
            <person name="Jurgens J.A."/>
            <person name="Kallen N."/>
            <person name="Kersten P."/>
            <person name="Kohler A."/>
            <person name="Kuees U."/>
            <person name="Kumar T.K.A."/>
            <person name="Kuo A."/>
            <person name="LaButti K."/>
            <person name="Larrondo L.F."/>
            <person name="Lindquist E."/>
            <person name="Ling A."/>
            <person name="Lombard V."/>
            <person name="Lucas S."/>
            <person name="Lundell T."/>
            <person name="Martin R."/>
            <person name="McLaughlin D.J."/>
            <person name="Morgenstern I."/>
            <person name="Morin E."/>
            <person name="Murat C."/>
            <person name="Nagy L.G."/>
            <person name="Nolan M."/>
            <person name="Ohm R.A."/>
            <person name="Patyshakuliyeva A."/>
            <person name="Rokas A."/>
            <person name="Ruiz-Duenas F.J."/>
            <person name="Sabat G."/>
            <person name="Salamov A."/>
            <person name="Samejima M."/>
            <person name="Schmutz J."/>
            <person name="Slot J.C."/>
            <person name="St John F."/>
            <person name="Stenlid J."/>
            <person name="Sun H."/>
            <person name="Sun S."/>
            <person name="Syed K."/>
            <person name="Tsang A."/>
            <person name="Wiebenga A."/>
            <person name="Young D."/>
            <person name="Pisabarro A."/>
            <person name="Eastwood D.C."/>
            <person name="Martin F."/>
            <person name="Cullen D."/>
            <person name="Grigoriev I.V."/>
            <person name="Hibbett D.S."/>
        </authorList>
    </citation>
    <scope>NUCLEOTIDE SEQUENCE [LARGE SCALE GENOMIC DNA]</scope>
    <source>
        <strain evidence="3">RWD-64-598 SS2</strain>
    </source>
</reference>
<dbReference type="PANTHER" id="PTHR46579">
    <property type="entry name" value="F5/8 TYPE C DOMAIN-CONTAINING PROTEIN-RELATED"/>
    <property type="match status" value="1"/>
</dbReference>
<dbReference type="EMBL" id="JH711583">
    <property type="protein sequence ID" value="EIW77947.1"/>
    <property type="molecule type" value="Genomic_DNA"/>
</dbReference>
<feature type="region of interest" description="Disordered" evidence="1">
    <location>
        <begin position="1"/>
        <end position="29"/>
    </location>
</feature>
<name>A0A5M3MFX9_CONPW</name>
<dbReference type="KEGG" id="cput:CONPUDRAFT_61597"/>
<evidence type="ECO:0000313" key="2">
    <source>
        <dbReference type="EMBL" id="EIW77947.1"/>
    </source>
</evidence>
<evidence type="ECO:0000256" key="1">
    <source>
        <dbReference type="SAM" id="MobiDB-lite"/>
    </source>
</evidence>
<dbReference type="OMA" id="PICAVDY"/>
<feature type="region of interest" description="Disordered" evidence="1">
    <location>
        <begin position="247"/>
        <end position="266"/>
    </location>
</feature>
<comment type="caution">
    <text evidence="2">The sequence shown here is derived from an EMBL/GenBank/DDBJ whole genome shotgun (WGS) entry which is preliminary data.</text>
</comment>
<evidence type="ECO:0000313" key="3">
    <source>
        <dbReference type="Proteomes" id="UP000053558"/>
    </source>
</evidence>
<accession>A0A5M3MFX9</accession>
<proteinExistence type="predicted"/>
<dbReference type="AlphaFoldDB" id="A0A5M3MFX9"/>
<dbReference type="GeneID" id="19208165"/>
<gene>
    <name evidence="2" type="ORF">CONPUDRAFT_61597</name>
</gene>
<organism evidence="2 3">
    <name type="scientific">Coniophora puteana (strain RWD-64-598)</name>
    <name type="common">Brown rot fungus</name>
    <dbReference type="NCBI Taxonomy" id="741705"/>
    <lineage>
        <taxon>Eukaryota</taxon>
        <taxon>Fungi</taxon>
        <taxon>Dikarya</taxon>
        <taxon>Basidiomycota</taxon>
        <taxon>Agaricomycotina</taxon>
        <taxon>Agaricomycetes</taxon>
        <taxon>Agaricomycetidae</taxon>
        <taxon>Boletales</taxon>
        <taxon>Coniophorineae</taxon>
        <taxon>Coniophoraceae</taxon>
        <taxon>Coniophora</taxon>
    </lineage>
</organism>
<keyword evidence="3" id="KW-1185">Reference proteome</keyword>
<feature type="compositionally biased region" description="Basic and acidic residues" evidence="1">
    <location>
        <begin position="247"/>
        <end position="264"/>
    </location>
</feature>
<sequence length="912" mass="103750">MDDDANRRDQQRPQELERHRIQPPDQRWHRVQFDQSAFNSSALLDDDDDNDELKEPLTLVPRAFKETPAVRHSYLRAVLDNVFNKVPVHQASATLCAMLDNLSIVNALPDFPRPVRSLLSAKCRLGIDPDQHIIKYAVCPECWKHYHPLELKTLDTPICAVDYCSGTLYDDWTNAKGQRVRKPRKMHPQVSIIESLRRMFMRPGFANMIRDSRADVPNRNHDKEFIMKDMHDGSLWHELDTHTVREVSEHGHVRDRPEDGRETAPKLSSHRFGLVLTMNVDWMGVLENRPHSTGAMYFAINNLPRDQRFLQINVICASVMPGPKEPDVRQISHCMEPSAREVNMLRSGVSMDVYDEEEPANVYADCACLDCDMPASHKCNGTASHSHDMQPCLYCDATVIDINSASGYDNSRTPKDDYELLRQALYSKDAPPARQDQILDDHGARFVTLDLIPGWLPKTKTVLDFMHCVYLGIIPHLYDKVLFGGYMITGLGGSDSAKQRFESLINSIAWPSHITRLPKNVLLSCSPPALVEILHHLALWFRPLVRLRFYAPTLRSVPPTSDPSEVSELFRSLEYRPLSDSRQAVAAVRILSSREISMSQARTGQSFLAQYCQRLLALDIRLRPNHHAAMHTADIIQLFGPVYAWWLFAFERFNGMLERVKHNGHDGGQMELTLMRAWVQTHLIYEYLVHLPPNAHEVEHKALDTIIKTQAHERGAMMTQIAIYQSEATEDNIRLPKRTAKFIDLRMCDTPAGLYRLLLSYCSRLWPNLRLVSDRSCDPGTTPFVSHKVARKLTYIRKDGIRYGYGDLTRVPVRIHSLFVVGVGDKAPHVCAVVERLLSDDNVPELPWSMFASTLGVYVCYADMYAPIEVIPASSIQCSIALIPISLRALDCPLVAAVSFDHVGTEPEEFFD</sequence>
<protein>
    <submittedName>
        <fullName evidence="2">Uncharacterized protein</fullName>
    </submittedName>
</protein>
<dbReference type="OrthoDB" id="3248986at2759"/>
<dbReference type="RefSeq" id="XP_007771769.1">
    <property type="nucleotide sequence ID" value="XM_007773579.1"/>
</dbReference>
<dbReference type="Proteomes" id="UP000053558">
    <property type="component" value="Unassembled WGS sequence"/>
</dbReference>